<protein>
    <submittedName>
        <fullName evidence="2">FN3</fullName>
    </submittedName>
</protein>
<dbReference type="InterPro" id="IPR013783">
    <property type="entry name" value="Ig-like_fold"/>
</dbReference>
<dbReference type="Gene3D" id="2.60.40.10">
    <property type="entry name" value="Immunoglobulins"/>
    <property type="match status" value="1"/>
</dbReference>
<dbReference type="PROSITE" id="PS50853">
    <property type="entry name" value="FN3"/>
    <property type="match status" value="1"/>
</dbReference>
<dbReference type="InterPro" id="IPR003961">
    <property type="entry name" value="FN3_dom"/>
</dbReference>
<evidence type="ECO:0000259" key="1">
    <source>
        <dbReference type="PROSITE" id="PS50853"/>
    </source>
</evidence>
<feature type="domain" description="Fibronectin type-III" evidence="1">
    <location>
        <begin position="225"/>
        <end position="318"/>
    </location>
</feature>
<dbReference type="Pfam" id="PF00041">
    <property type="entry name" value="fn3"/>
    <property type="match status" value="1"/>
</dbReference>
<dbReference type="EMBL" id="BK015347">
    <property type="protein sequence ID" value="DAE02505.1"/>
    <property type="molecule type" value="Genomic_DNA"/>
</dbReference>
<dbReference type="CDD" id="cd00063">
    <property type="entry name" value="FN3"/>
    <property type="match status" value="1"/>
</dbReference>
<proteinExistence type="predicted"/>
<organism evidence="2">
    <name type="scientific">Siphoviridae sp. ctmYS12</name>
    <dbReference type="NCBI Taxonomy" id="2825652"/>
    <lineage>
        <taxon>Viruses</taxon>
        <taxon>Duplodnaviria</taxon>
        <taxon>Heunggongvirae</taxon>
        <taxon>Uroviricota</taxon>
        <taxon>Caudoviricetes</taxon>
    </lineage>
</organism>
<sequence length="841" mass="94454">MANSPRITGFGPVDAQGNTLYATWSWKYDHIDHFEVRWEYNLGIAINDEGNAVWIVGNSGTTTEKTSTYSIPSDARAVRFKVKPVAQTHEVNKVQVAYWNADWSVEKTYWNTPEEERIQVPDVPTVSIDKYTITAKIGGKELNTNRVQFELWAPGYYLDTSYSRKTVMLLQDNAVSCTFNIVPGYIYKVRCRSLNGDFAANSPIIEDWCSDWSDFSEEIKSAPAASGGITTCRAESETSVYLVWSAATGAKTYEIEYSSNKDYFDRTDQTTKQSGIENPYYLVVGLETGQEYFFRVRAVNDQGESAWSGVVSVVIGKSPAAPTTWSSTTTLISGEKLMLYWVHNSADSSSQTYAELEIIINGKKQTQTIKNDRSDDDKDKTSSYELDTLSLTEGATIQWRVRTAGVTNKYGDWSVQREIKVYAPPTLKLNISDVYNNDLTVLTSFPFHISGIAGPNTQVPTGYHVTIKAMSSYETIDNIGNQRIVSANQEVFSKFYDTKTSLDITLSANDIDLMNNISYQVEVVVSMNTGLTCTEIRTFQVHWYEDELSPNAQIAFDSKTMSVYINPYCELYEITVNRVKYSEGIGYEKTEEEVEIYAVLYTEDKMQTVTGEEVMKVRLTTGEIAYACYSTQKQLPSSYTLSVYRREFDGTFTEIETGLDNSKTTYATDPHPSLDVARYRIVAISKHTGAVGYSDLPGYPIGEKAVIIQWDEQWSWFDAGDTGELATPPWSGSMLRLPYNIDVSDKNSPDSTLVKYQGRTSPVSYYGTQITASSSWKVDIPKTDKETLYAIRRLSIWKGDVYVREPSGTGYWANISVSYNVNHDSLVIPVSFEITKVEGGV</sequence>
<dbReference type="InterPro" id="IPR036116">
    <property type="entry name" value="FN3_sf"/>
</dbReference>
<evidence type="ECO:0000313" key="2">
    <source>
        <dbReference type="EMBL" id="DAE02505.1"/>
    </source>
</evidence>
<dbReference type="SMART" id="SM00060">
    <property type="entry name" value="FN3"/>
    <property type="match status" value="1"/>
</dbReference>
<reference evidence="2" key="1">
    <citation type="journal article" date="2021" name="Proc. Natl. Acad. Sci. U.S.A.">
        <title>A Catalog of Tens of Thousands of Viruses from Human Metagenomes Reveals Hidden Associations with Chronic Diseases.</title>
        <authorList>
            <person name="Tisza M.J."/>
            <person name="Buck C.B."/>
        </authorList>
    </citation>
    <scope>NUCLEOTIDE SEQUENCE</scope>
    <source>
        <strain evidence="2">CtmYS12</strain>
    </source>
</reference>
<name>A0A8S5P7T7_9CAUD</name>
<dbReference type="SUPFAM" id="SSF49265">
    <property type="entry name" value="Fibronectin type III"/>
    <property type="match status" value="1"/>
</dbReference>
<accession>A0A8S5P7T7</accession>